<dbReference type="Pfam" id="PF23572">
    <property type="entry name" value="GH3_C"/>
    <property type="match status" value="1"/>
</dbReference>
<evidence type="ECO:0000256" key="1">
    <source>
        <dbReference type="ARBA" id="ARBA00008068"/>
    </source>
</evidence>
<dbReference type="Pfam" id="PF03321">
    <property type="entry name" value="GH3"/>
    <property type="match status" value="1"/>
</dbReference>
<keyword evidence="6" id="KW-1185">Reference proteome</keyword>
<evidence type="ECO:0000313" key="6">
    <source>
        <dbReference type="Proteomes" id="UP000036987"/>
    </source>
</evidence>
<dbReference type="Proteomes" id="UP000036987">
    <property type="component" value="Unassembled WGS sequence"/>
</dbReference>
<comment type="caution">
    <text evidence="5">The sequence shown here is derived from an EMBL/GenBank/DDBJ whole genome shotgun (WGS) entry which is preliminary data.</text>
</comment>
<dbReference type="InterPro" id="IPR055378">
    <property type="entry name" value="GH3_C"/>
</dbReference>
<dbReference type="PANTHER" id="PTHR31901:SF5">
    <property type="entry name" value="JASMONOYL--L-AMINO ACID SYNTHETASE JAR1"/>
    <property type="match status" value="1"/>
</dbReference>
<dbReference type="OrthoDB" id="10004661at2759"/>
<dbReference type="InterPro" id="IPR004993">
    <property type="entry name" value="GH3"/>
</dbReference>
<dbReference type="PANTHER" id="PTHR31901">
    <property type="entry name" value="GH3 DOMAIN-CONTAINING PROTEIN"/>
    <property type="match status" value="1"/>
</dbReference>
<accession>A0A0K9PEI1</accession>
<dbReference type="OMA" id="YRNAHFK"/>
<reference evidence="6" key="1">
    <citation type="journal article" date="2016" name="Nature">
        <title>The genome of the seagrass Zostera marina reveals angiosperm adaptation to the sea.</title>
        <authorList>
            <person name="Olsen J.L."/>
            <person name="Rouze P."/>
            <person name="Verhelst B."/>
            <person name="Lin Y.-C."/>
            <person name="Bayer T."/>
            <person name="Collen J."/>
            <person name="Dattolo E."/>
            <person name="De Paoli E."/>
            <person name="Dittami S."/>
            <person name="Maumus F."/>
            <person name="Michel G."/>
            <person name="Kersting A."/>
            <person name="Lauritano C."/>
            <person name="Lohaus R."/>
            <person name="Toepel M."/>
            <person name="Tonon T."/>
            <person name="Vanneste K."/>
            <person name="Amirebrahimi M."/>
            <person name="Brakel J."/>
            <person name="Bostroem C."/>
            <person name="Chovatia M."/>
            <person name="Grimwood J."/>
            <person name="Jenkins J.W."/>
            <person name="Jueterbock A."/>
            <person name="Mraz A."/>
            <person name="Stam W.T."/>
            <person name="Tice H."/>
            <person name="Bornberg-Bauer E."/>
            <person name="Green P.J."/>
            <person name="Pearson G.A."/>
            <person name="Procaccini G."/>
            <person name="Duarte C.M."/>
            <person name="Schmutz J."/>
            <person name="Reusch T.B.H."/>
            <person name="Van de Peer Y."/>
        </authorList>
    </citation>
    <scope>NUCLEOTIDE SEQUENCE [LARGE SCALE GENOMIC DNA]</scope>
    <source>
        <strain evidence="6">cv. Finnish</strain>
    </source>
</reference>
<name>A0A0K9PEI1_ZOSMR</name>
<gene>
    <name evidence="5" type="ORF">ZOSMA_267G00360</name>
</gene>
<dbReference type="InterPro" id="IPR055377">
    <property type="entry name" value="GH3_M"/>
</dbReference>
<dbReference type="Pfam" id="PF23571">
    <property type="entry name" value="GH3_M"/>
    <property type="match status" value="1"/>
</dbReference>
<organism evidence="5 6">
    <name type="scientific">Zostera marina</name>
    <name type="common">Eelgrass</name>
    <dbReference type="NCBI Taxonomy" id="29655"/>
    <lineage>
        <taxon>Eukaryota</taxon>
        <taxon>Viridiplantae</taxon>
        <taxon>Streptophyta</taxon>
        <taxon>Embryophyta</taxon>
        <taxon>Tracheophyta</taxon>
        <taxon>Spermatophyta</taxon>
        <taxon>Magnoliopsida</taxon>
        <taxon>Liliopsida</taxon>
        <taxon>Zosteraceae</taxon>
        <taxon>Zostera</taxon>
    </lineage>
</organism>
<evidence type="ECO:0000259" key="3">
    <source>
        <dbReference type="Pfam" id="PF23571"/>
    </source>
</evidence>
<dbReference type="AlphaFoldDB" id="A0A0K9PEI1"/>
<keyword evidence="2" id="KW-0436">Ligase</keyword>
<protein>
    <submittedName>
        <fullName evidence="5">Putative indole-3-acetic acid-amido synthetase GH3.5</fullName>
    </submittedName>
</protein>
<dbReference type="GO" id="GO:0016881">
    <property type="term" value="F:acid-amino acid ligase activity"/>
    <property type="evidence" value="ECO:0000318"/>
    <property type="project" value="GO_Central"/>
</dbReference>
<dbReference type="EMBL" id="LFYR01000909">
    <property type="protein sequence ID" value="KMZ67483.1"/>
    <property type="molecule type" value="Genomic_DNA"/>
</dbReference>
<feature type="domain" description="GH3 middle" evidence="3">
    <location>
        <begin position="344"/>
        <end position="430"/>
    </location>
</feature>
<feature type="domain" description="GH3 C-terminal" evidence="4">
    <location>
        <begin position="445"/>
        <end position="558"/>
    </location>
</feature>
<dbReference type="GO" id="GO:0005737">
    <property type="term" value="C:cytoplasm"/>
    <property type="evidence" value="ECO:0000318"/>
    <property type="project" value="GO_Central"/>
</dbReference>
<evidence type="ECO:0000313" key="5">
    <source>
        <dbReference type="EMBL" id="KMZ67483.1"/>
    </source>
</evidence>
<evidence type="ECO:0000259" key="4">
    <source>
        <dbReference type="Pfam" id="PF23572"/>
    </source>
</evidence>
<evidence type="ECO:0000256" key="2">
    <source>
        <dbReference type="ARBA" id="ARBA00022598"/>
    </source>
</evidence>
<comment type="similarity">
    <text evidence="1">Belongs to the IAA-amido conjugating enzyme family.</text>
</comment>
<sequence length="582" mass="64943">MRGQFNEQFIDSFEAMTKDAVRVQKQTLARILEENGDSEYLQNQGLAGRTDVQSFKTCVPLVTHKDLKSFINRIADGDSSPILTSKPIPRISLSSGTTEGKPKYVPFNDQLMHTTMEIYKTSQAYRNREFPLVTQKGLQFIYVGKQTTTKGGLIVATATTHVYSSDQFRNNIKSKFVCPEQVIFGSDFNQSQYCHLLCGLLFSDEVEFVFSTFAHSIVHALRTLEQDWEELCSDIRSGFLSNKITDSSMRSAVSKLLLRPNPDLAHSILTKFKNLNNGYGLIPELFPNAKYVYGIMTGSMEPYMKKLRHYAAHLPLVSAYYGASEGWIAANVNPKLPPESATFAVLPHIGYFEFIPLGIDPVDEDDRELEVVAAAAAGEQEPVGIEEVVVGKDYEILITNFAGLYRYRLGDVIRVAGFHNATPELQFICRRSLLLNVNIDKNTEKDLQTSVEIAGKLLAAEKLEIVDFTSCVDRSIEPGHYVVFWELSGKSREDVLDSCCSCMDLSFVDAGYKTSRKVNGIGPLELRVVRKGTFQKLMSHYVGLGAAVSQFKTPRCIGATNDVVLQILSDGVEETYFSTAFD</sequence>
<proteinExistence type="inferred from homology"/>